<feature type="transmembrane region" description="Helical" evidence="1">
    <location>
        <begin position="136"/>
        <end position="159"/>
    </location>
</feature>
<evidence type="ECO:0000313" key="3">
    <source>
        <dbReference type="Proteomes" id="UP000886847"/>
    </source>
</evidence>
<name>A0A9D1W023_9FIRM</name>
<reference evidence="2" key="1">
    <citation type="journal article" date="2021" name="PeerJ">
        <title>Extensive microbial diversity within the chicken gut microbiome revealed by metagenomics and culture.</title>
        <authorList>
            <person name="Gilroy R."/>
            <person name="Ravi A."/>
            <person name="Getino M."/>
            <person name="Pursley I."/>
            <person name="Horton D.L."/>
            <person name="Alikhan N.F."/>
            <person name="Baker D."/>
            <person name="Gharbi K."/>
            <person name="Hall N."/>
            <person name="Watson M."/>
            <person name="Adriaenssens E.M."/>
            <person name="Foster-Nyarko E."/>
            <person name="Jarju S."/>
            <person name="Secka A."/>
            <person name="Antonio M."/>
            <person name="Oren A."/>
            <person name="Chaudhuri R.R."/>
            <person name="La Ragione R."/>
            <person name="Hildebrand F."/>
            <person name="Pallen M.J."/>
        </authorList>
    </citation>
    <scope>NUCLEOTIDE SEQUENCE</scope>
    <source>
        <strain evidence="2">2189</strain>
    </source>
</reference>
<feature type="transmembrane region" description="Helical" evidence="1">
    <location>
        <begin position="77"/>
        <end position="97"/>
    </location>
</feature>
<organism evidence="2 3">
    <name type="scientific">Candidatus Borkfalkia faecavium</name>
    <dbReference type="NCBI Taxonomy" id="2838508"/>
    <lineage>
        <taxon>Bacteria</taxon>
        <taxon>Bacillati</taxon>
        <taxon>Bacillota</taxon>
        <taxon>Clostridia</taxon>
        <taxon>Christensenellales</taxon>
        <taxon>Christensenellaceae</taxon>
        <taxon>Candidatus Borkfalkia</taxon>
    </lineage>
</organism>
<dbReference type="EMBL" id="DXEW01000017">
    <property type="protein sequence ID" value="HIX50301.1"/>
    <property type="molecule type" value="Genomic_DNA"/>
</dbReference>
<evidence type="ECO:0000313" key="2">
    <source>
        <dbReference type="EMBL" id="HIX50301.1"/>
    </source>
</evidence>
<keyword evidence="1" id="KW-0812">Transmembrane</keyword>
<keyword evidence="1" id="KW-0472">Membrane</keyword>
<accession>A0A9D1W023</accession>
<reference evidence="2" key="2">
    <citation type="submission" date="2021-04" db="EMBL/GenBank/DDBJ databases">
        <authorList>
            <person name="Gilroy R."/>
        </authorList>
    </citation>
    <scope>NUCLEOTIDE SEQUENCE</scope>
    <source>
        <strain evidence="2">2189</strain>
    </source>
</reference>
<gene>
    <name evidence="2" type="ORF">H9851_03355</name>
</gene>
<comment type="caution">
    <text evidence="2">The sequence shown here is derived from an EMBL/GenBank/DDBJ whole genome shotgun (WGS) entry which is preliminary data.</text>
</comment>
<proteinExistence type="predicted"/>
<evidence type="ECO:0000256" key="1">
    <source>
        <dbReference type="SAM" id="Phobius"/>
    </source>
</evidence>
<feature type="transmembrane region" description="Helical" evidence="1">
    <location>
        <begin position="104"/>
        <end position="124"/>
    </location>
</feature>
<dbReference type="Proteomes" id="UP000886847">
    <property type="component" value="Unassembled WGS sequence"/>
</dbReference>
<keyword evidence="1" id="KW-1133">Transmembrane helix</keyword>
<sequence>MTENQWIGQFKRQLSPLPAKEREQAAAYYRELFADRKEAGAEEEAVAAELGSPQEAAQKVLEESGVQAKASSPARTVGGVLLMIFASIPAAIVLAALGAAGIGLLAAGVACAAAGLLMTVYSFVLMAMEGFAGGLLAQAGIGLGLAAVGLLLLPAFWAAAKGLFYLCKKVIAATAKLIGGKKEA</sequence>
<dbReference type="Pfam" id="PF22564">
    <property type="entry name" value="HAAS"/>
    <property type="match status" value="1"/>
</dbReference>
<protein>
    <submittedName>
        <fullName evidence="2">DUF1700 domain-containing protein</fullName>
    </submittedName>
</protein>
<dbReference type="AlphaFoldDB" id="A0A9D1W023"/>